<dbReference type="PANTHER" id="PTHR45709">
    <property type="entry name" value="LARGE SUBUNIT GTPASE 1 HOMOLOG-RELATED"/>
    <property type="match status" value="1"/>
</dbReference>
<evidence type="ECO:0000256" key="1">
    <source>
        <dbReference type="ARBA" id="ARBA00022553"/>
    </source>
</evidence>
<comment type="function">
    <text evidence="4">Possible regulatory or functional link with the histocompatibility cluster.</text>
</comment>
<gene>
    <name evidence="8" type="primary">100641292</name>
</gene>
<protein>
    <recommendedName>
        <fullName evidence="5">Guanine nucleotide-binding protein-like 1</fullName>
    </recommendedName>
</protein>
<feature type="compositionally biased region" description="Low complexity" evidence="6">
    <location>
        <begin position="454"/>
        <end position="467"/>
    </location>
</feature>
<dbReference type="PROSITE" id="PS51721">
    <property type="entry name" value="G_CP"/>
    <property type="match status" value="1"/>
</dbReference>
<dbReference type="InterPro" id="IPR043358">
    <property type="entry name" value="GNL1-like"/>
</dbReference>
<dbReference type="InterPro" id="IPR006073">
    <property type="entry name" value="GTP-bd"/>
</dbReference>
<dbReference type="AlphaFoldDB" id="A0AAN0IYQ9"/>
<dbReference type="InterPro" id="IPR030378">
    <property type="entry name" value="G_CP_dom"/>
</dbReference>
<keyword evidence="1" id="KW-0597">Phosphoprotein</keyword>
<feature type="region of interest" description="Disordered" evidence="6">
    <location>
        <begin position="453"/>
        <end position="494"/>
    </location>
</feature>
<dbReference type="InterPro" id="IPR027417">
    <property type="entry name" value="P-loop_NTPase"/>
</dbReference>
<evidence type="ECO:0000256" key="3">
    <source>
        <dbReference type="ARBA" id="ARBA00023134"/>
    </source>
</evidence>
<reference evidence="9" key="1">
    <citation type="journal article" date="2010" name="Nature">
        <title>The Amphimedon queenslandica genome and the evolution of animal complexity.</title>
        <authorList>
            <person name="Srivastava M."/>
            <person name="Simakov O."/>
            <person name="Chapman J."/>
            <person name="Fahey B."/>
            <person name="Gauthier M.E."/>
            <person name="Mitros T."/>
            <person name="Richards G.S."/>
            <person name="Conaco C."/>
            <person name="Dacre M."/>
            <person name="Hellsten U."/>
            <person name="Larroux C."/>
            <person name="Putnam N.H."/>
            <person name="Stanke M."/>
            <person name="Adamska M."/>
            <person name="Darling A."/>
            <person name="Degnan S.M."/>
            <person name="Oakley T.H."/>
            <person name="Plachetzki D.C."/>
            <person name="Zhai Y."/>
            <person name="Adamski M."/>
            <person name="Calcino A."/>
            <person name="Cummins S.F."/>
            <person name="Goodstein D.M."/>
            <person name="Harris C."/>
            <person name="Jackson D.J."/>
            <person name="Leys S.P."/>
            <person name="Shu S."/>
            <person name="Woodcroft B.J."/>
            <person name="Vervoort M."/>
            <person name="Kosik K.S."/>
            <person name="Manning G."/>
            <person name="Degnan B.M."/>
            <person name="Rokhsar D.S."/>
        </authorList>
    </citation>
    <scope>NUCLEOTIDE SEQUENCE [LARGE SCALE GENOMIC DNA]</scope>
</reference>
<dbReference type="CDD" id="cd01857">
    <property type="entry name" value="HSR1_MMR1"/>
    <property type="match status" value="1"/>
</dbReference>
<dbReference type="SUPFAM" id="SSF52540">
    <property type="entry name" value="P-loop containing nucleoside triphosphate hydrolases"/>
    <property type="match status" value="1"/>
</dbReference>
<evidence type="ECO:0000313" key="8">
    <source>
        <dbReference type="EnsemblMetazoa" id="XP_019849905.1"/>
    </source>
</evidence>
<dbReference type="EnsemblMetazoa" id="XM_019994346.1">
    <property type="protein sequence ID" value="XP_019849905.1"/>
    <property type="gene ID" value="LOC100641292"/>
</dbReference>
<name>A0AAN0IYQ9_AMPQE</name>
<keyword evidence="9" id="KW-1185">Reference proteome</keyword>
<dbReference type="PANTHER" id="PTHR45709:SF3">
    <property type="entry name" value="GUANINE NUCLEOTIDE-BINDING PROTEIN-LIKE 1"/>
    <property type="match status" value="1"/>
</dbReference>
<dbReference type="GO" id="GO:0003924">
    <property type="term" value="F:GTPase activity"/>
    <property type="evidence" value="ECO:0007669"/>
    <property type="project" value="InterPro"/>
</dbReference>
<evidence type="ECO:0000313" key="9">
    <source>
        <dbReference type="Proteomes" id="UP000007879"/>
    </source>
</evidence>
<evidence type="ECO:0000256" key="2">
    <source>
        <dbReference type="ARBA" id="ARBA00022741"/>
    </source>
</evidence>
<accession>A0AAN0IYQ9</accession>
<evidence type="ECO:0000259" key="7">
    <source>
        <dbReference type="PROSITE" id="PS51721"/>
    </source>
</evidence>
<evidence type="ECO:0000256" key="5">
    <source>
        <dbReference type="ARBA" id="ARBA00039902"/>
    </source>
</evidence>
<keyword evidence="3" id="KW-0342">GTP-binding</keyword>
<dbReference type="GO" id="GO:0005525">
    <property type="term" value="F:GTP binding"/>
    <property type="evidence" value="ECO:0007669"/>
    <property type="project" value="UniProtKB-KW"/>
</dbReference>
<dbReference type="Pfam" id="PF01926">
    <property type="entry name" value="MMR_HSR1"/>
    <property type="match status" value="1"/>
</dbReference>
<proteinExistence type="predicted"/>
<evidence type="ECO:0000256" key="6">
    <source>
        <dbReference type="SAM" id="MobiDB-lite"/>
    </source>
</evidence>
<feature type="domain" description="CP-type G" evidence="7">
    <location>
        <begin position="98"/>
        <end position="309"/>
    </location>
</feature>
<dbReference type="Proteomes" id="UP000007879">
    <property type="component" value="Unassembled WGS sequence"/>
</dbReference>
<evidence type="ECO:0000256" key="4">
    <source>
        <dbReference type="ARBA" id="ARBA00037770"/>
    </source>
</evidence>
<dbReference type="Gene3D" id="3.40.50.300">
    <property type="entry name" value="P-loop containing nucleotide triphosphate hydrolases"/>
    <property type="match status" value="1"/>
</dbReference>
<sequence length="494" mass="56420">MENMILIESQEEIDKRKHIAKTRIIVPVEENMLEVSVDDIYQPGSVLDFPKRPPWTYKMSKAEVHRKEEEMFTEYLENIYTKYGDKSLSYFEHNLETWRQLWRVLELSDIILLITDIRHPVLHFSPALYDYVVNDLKKTLVLILNKVDLVPPQVAVAWRHYFLHQFPHLHVVCFTCYPNSDVSTEVSQKVKLKSRRRRGKRLSAVGPKELFEVIERIYKGKINLSHETELQSSKEFLLPEIDKELVESDNVYTIGLVGHPNVGKSSILNGLIGKKSVSTSKTPGHTKHLQTIFLTPTVRLCDCPGLVFPSLIEKQLQILSGIYPIAQVKEPYTSIGYLAERVPLVELLQLSHPEEEKMEEGDTVGGAIATVSSESSLNWTAWNICDAWAEKKQYFTARAARLDTYRAANHLLRLASDGRVCMFFMPPGYLAEKEGWEKNPEVERMILLQKQGMSTSDSGTLLSLTSESSDEESNSPPTVHSNKFTALLDIEESD</sequence>
<reference evidence="8" key="2">
    <citation type="submission" date="2024-06" db="UniProtKB">
        <authorList>
            <consortium name="EnsemblMetazoa"/>
        </authorList>
    </citation>
    <scope>IDENTIFICATION</scope>
</reference>
<organism evidence="8 9">
    <name type="scientific">Amphimedon queenslandica</name>
    <name type="common">Sponge</name>
    <dbReference type="NCBI Taxonomy" id="400682"/>
    <lineage>
        <taxon>Eukaryota</taxon>
        <taxon>Metazoa</taxon>
        <taxon>Porifera</taxon>
        <taxon>Demospongiae</taxon>
        <taxon>Heteroscleromorpha</taxon>
        <taxon>Haplosclerida</taxon>
        <taxon>Niphatidae</taxon>
        <taxon>Amphimedon</taxon>
    </lineage>
</organism>
<keyword evidence="2" id="KW-0547">Nucleotide-binding</keyword>